<evidence type="ECO:0000256" key="1">
    <source>
        <dbReference type="SAM" id="Phobius"/>
    </source>
</evidence>
<dbReference type="EMBL" id="ML732397">
    <property type="protein sequence ID" value="KAB8068374.1"/>
    <property type="molecule type" value="Genomic_DNA"/>
</dbReference>
<evidence type="ECO:0000313" key="3">
    <source>
        <dbReference type="Proteomes" id="UP000326565"/>
    </source>
</evidence>
<protein>
    <submittedName>
        <fullName evidence="2">Uncharacterized protein</fullName>
    </submittedName>
</protein>
<accession>A0A5N5WM66</accession>
<proteinExistence type="predicted"/>
<gene>
    <name evidence="2" type="ORF">BDV29DRAFT_70429</name>
</gene>
<organism evidence="2 3">
    <name type="scientific">Aspergillus leporis</name>
    <dbReference type="NCBI Taxonomy" id="41062"/>
    <lineage>
        <taxon>Eukaryota</taxon>
        <taxon>Fungi</taxon>
        <taxon>Dikarya</taxon>
        <taxon>Ascomycota</taxon>
        <taxon>Pezizomycotina</taxon>
        <taxon>Eurotiomycetes</taxon>
        <taxon>Eurotiomycetidae</taxon>
        <taxon>Eurotiales</taxon>
        <taxon>Aspergillaceae</taxon>
        <taxon>Aspergillus</taxon>
        <taxon>Aspergillus subgen. Circumdati</taxon>
    </lineage>
</organism>
<keyword evidence="1" id="KW-1133">Transmembrane helix</keyword>
<name>A0A5N5WM66_9EURO</name>
<keyword evidence="3" id="KW-1185">Reference proteome</keyword>
<keyword evidence="1" id="KW-0472">Membrane</keyword>
<dbReference type="Proteomes" id="UP000326565">
    <property type="component" value="Unassembled WGS sequence"/>
</dbReference>
<evidence type="ECO:0000313" key="2">
    <source>
        <dbReference type="EMBL" id="KAB8068374.1"/>
    </source>
</evidence>
<keyword evidence="1" id="KW-0812">Transmembrane</keyword>
<dbReference type="AlphaFoldDB" id="A0A5N5WM66"/>
<feature type="transmembrane region" description="Helical" evidence="1">
    <location>
        <begin position="61"/>
        <end position="85"/>
    </location>
</feature>
<sequence length="96" mass="11140">MSFDETLGNSFCINLSTSLGGASSGHRFSFHHEAAIFEVSIMCLGYSVGWLFCYFPPPPPFFFIIFSFIHFYYIFSSFVLFYFFFSIDSCSFMWVC</sequence>
<reference evidence="2 3" key="1">
    <citation type="submission" date="2019-04" db="EMBL/GenBank/DDBJ databases">
        <title>Friends and foes A comparative genomics study of 23 Aspergillus species from section Flavi.</title>
        <authorList>
            <consortium name="DOE Joint Genome Institute"/>
            <person name="Kjaerbolling I."/>
            <person name="Vesth T."/>
            <person name="Frisvad J.C."/>
            <person name="Nybo J.L."/>
            <person name="Theobald S."/>
            <person name="Kildgaard S."/>
            <person name="Isbrandt T."/>
            <person name="Kuo A."/>
            <person name="Sato A."/>
            <person name="Lyhne E.K."/>
            <person name="Kogle M.E."/>
            <person name="Wiebenga A."/>
            <person name="Kun R.S."/>
            <person name="Lubbers R.J."/>
            <person name="Makela M.R."/>
            <person name="Barry K."/>
            <person name="Chovatia M."/>
            <person name="Clum A."/>
            <person name="Daum C."/>
            <person name="Haridas S."/>
            <person name="He G."/>
            <person name="LaButti K."/>
            <person name="Lipzen A."/>
            <person name="Mondo S."/>
            <person name="Riley R."/>
            <person name="Salamov A."/>
            <person name="Simmons B.A."/>
            <person name="Magnuson J.K."/>
            <person name="Henrissat B."/>
            <person name="Mortensen U.H."/>
            <person name="Larsen T.O."/>
            <person name="Devries R.P."/>
            <person name="Grigoriev I.V."/>
            <person name="Machida M."/>
            <person name="Baker S.E."/>
            <person name="Andersen M.R."/>
        </authorList>
    </citation>
    <scope>NUCLEOTIDE SEQUENCE [LARGE SCALE GENOMIC DNA]</scope>
    <source>
        <strain evidence="2 3">CBS 151.66</strain>
    </source>
</reference>
<feature type="transmembrane region" description="Helical" evidence="1">
    <location>
        <begin position="35"/>
        <end position="55"/>
    </location>
</feature>